<dbReference type="GO" id="GO:0003700">
    <property type="term" value="F:DNA-binding transcription factor activity"/>
    <property type="evidence" value="ECO:0007669"/>
    <property type="project" value="InterPro"/>
</dbReference>
<keyword evidence="4" id="KW-0804">Transcription</keyword>
<dbReference type="InterPro" id="IPR036390">
    <property type="entry name" value="WH_DNA-bd_sf"/>
</dbReference>
<keyword evidence="6" id="KW-1133">Transmembrane helix</keyword>
<evidence type="ECO:0000313" key="9">
    <source>
        <dbReference type="Proteomes" id="UP000599312"/>
    </source>
</evidence>
<dbReference type="Pfam" id="PF00126">
    <property type="entry name" value="HTH_1"/>
    <property type="match status" value="1"/>
</dbReference>
<evidence type="ECO:0000256" key="1">
    <source>
        <dbReference type="ARBA" id="ARBA00009437"/>
    </source>
</evidence>
<dbReference type="Pfam" id="PF03466">
    <property type="entry name" value="LysR_substrate"/>
    <property type="match status" value="1"/>
</dbReference>
<dbReference type="InterPro" id="IPR000847">
    <property type="entry name" value="LysR_HTH_N"/>
</dbReference>
<dbReference type="CDD" id="cd08481">
    <property type="entry name" value="PBP2_GcdR_like"/>
    <property type="match status" value="1"/>
</dbReference>
<keyword evidence="6" id="KW-0812">Transmembrane</keyword>
<evidence type="ECO:0000256" key="4">
    <source>
        <dbReference type="ARBA" id="ARBA00023163"/>
    </source>
</evidence>
<dbReference type="Gene3D" id="1.10.10.10">
    <property type="entry name" value="Winged helix-like DNA-binding domain superfamily/Winged helix DNA-binding domain"/>
    <property type="match status" value="1"/>
</dbReference>
<evidence type="ECO:0000256" key="5">
    <source>
        <dbReference type="SAM" id="MobiDB-lite"/>
    </source>
</evidence>
<dbReference type="PANTHER" id="PTHR30537:SF26">
    <property type="entry name" value="GLYCINE CLEAVAGE SYSTEM TRANSCRIPTIONAL ACTIVATOR"/>
    <property type="match status" value="1"/>
</dbReference>
<evidence type="ECO:0000256" key="6">
    <source>
        <dbReference type="SAM" id="Phobius"/>
    </source>
</evidence>
<evidence type="ECO:0000256" key="2">
    <source>
        <dbReference type="ARBA" id="ARBA00023015"/>
    </source>
</evidence>
<dbReference type="GO" id="GO:0006351">
    <property type="term" value="P:DNA-templated transcription"/>
    <property type="evidence" value="ECO:0007669"/>
    <property type="project" value="TreeGrafter"/>
</dbReference>
<dbReference type="EMBL" id="JADQDO010000010">
    <property type="protein sequence ID" value="MBF9235188.1"/>
    <property type="molecule type" value="Genomic_DNA"/>
</dbReference>
<dbReference type="SUPFAM" id="SSF53850">
    <property type="entry name" value="Periplasmic binding protein-like II"/>
    <property type="match status" value="1"/>
</dbReference>
<dbReference type="Proteomes" id="UP000599312">
    <property type="component" value="Unassembled WGS sequence"/>
</dbReference>
<dbReference type="FunFam" id="1.10.10.10:FF:000001">
    <property type="entry name" value="LysR family transcriptional regulator"/>
    <property type="match status" value="1"/>
</dbReference>
<dbReference type="Gene3D" id="3.40.190.10">
    <property type="entry name" value="Periplasmic binding protein-like II"/>
    <property type="match status" value="2"/>
</dbReference>
<evidence type="ECO:0000259" key="7">
    <source>
        <dbReference type="PROSITE" id="PS50931"/>
    </source>
</evidence>
<keyword evidence="3" id="KW-0238">DNA-binding</keyword>
<dbReference type="FunFam" id="3.40.190.10:FF:000017">
    <property type="entry name" value="Glycine cleavage system transcriptional activator"/>
    <property type="match status" value="1"/>
</dbReference>
<dbReference type="InterPro" id="IPR005119">
    <property type="entry name" value="LysR_subst-bd"/>
</dbReference>
<dbReference type="GO" id="GO:0043565">
    <property type="term" value="F:sequence-specific DNA binding"/>
    <property type="evidence" value="ECO:0007669"/>
    <property type="project" value="TreeGrafter"/>
</dbReference>
<feature type="domain" description="HTH lysR-type" evidence="7">
    <location>
        <begin position="66"/>
        <end position="118"/>
    </location>
</feature>
<keyword evidence="6" id="KW-0472">Membrane</keyword>
<sequence length="349" mass="38183">MRASHDEIPFSTTLPGLPSALPTSREFGPQSRAGQGGCKATSSKQVILKWNELVLRRGFLPNVGNLLAFEATARHGSVSRAAEELNLTQSAVSRQIQQLEESLGVSLFSRSRQRVMLTDVGRMYAANVRKTLSGLSDATHQAIALSGTRGVLNLAVLPTFGTRWLIPRMPEFFAQHPDVTVNFGVRLVPFDFGAEPFDAAIHFGQPHWPGAVCEHLMDEEVVPVCSPTYRKQEKIAAPQDLIRATLLQQSTRPTAWAEWFAGANVDVGNPLRGPRFEQFAMVAAAAVAGLGAALIPHFLIADELASGRLEILFPQSLLSGGAYYLVYPEPKAEAPLVRSFRDWIMVKTR</sequence>
<protein>
    <submittedName>
        <fullName evidence="8">LysR family transcriptional regulator</fullName>
    </submittedName>
</protein>
<dbReference type="PANTHER" id="PTHR30537">
    <property type="entry name" value="HTH-TYPE TRANSCRIPTIONAL REGULATOR"/>
    <property type="match status" value="1"/>
</dbReference>
<evidence type="ECO:0000313" key="8">
    <source>
        <dbReference type="EMBL" id="MBF9235188.1"/>
    </source>
</evidence>
<dbReference type="SUPFAM" id="SSF46785">
    <property type="entry name" value="Winged helix' DNA-binding domain"/>
    <property type="match status" value="1"/>
</dbReference>
<feature type="transmembrane region" description="Helical" evidence="6">
    <location>
        <begin position="279"/>
        <end position="300"/>
    </location>
</feature>
<reference evidence="8" key="1">
    <citation type="submission" date="2020-11" db="EMBL/GenBank/DDBJ databases">
        <authorList>
            <person name="Kim M.K."/>
        </authorList>
    </citation>
    <scope>NUCLEOTIDE SEQUENCE</scope>
    <source>
        <strain evidence="8">BT350</strain>
    </source>
</reference>
<comment type="similarity">
    <text evidence="1">Belongs to the LysR transcriptional regulatory family.</text>
</comment>
<comment type="caution">
    <text evidence="8">The sequence shown here is derived from an EMBL/GenBank/DDBJ whole genome shotgun (WGS) entry which is preliminary data.</text>
</comment>
<dbReference type="PROSITE" id="PS50931">
    <property type="entry name" value="HTH_LYSR"/>
    <property type="match status" value="1"/>
</dbReference>
<keyword evidence="2" id="KW-0805">Transcription regulation</keyword>
<dbReference type="InterPro" id="IPR058163">
    <property type="entry name" value="LysR-type_TF_proteobact-type"/>
</dbReference>
<dbReference type="AlphaFoldDB" id="A0A931BUY0"/>
<gene>
    <name evidence="8" type="ORF">I2H38_17580</name>
</gene>
<accession>A0A931BUY0</accession>
<organism evidence="8 9">
    <name type="scientific">Microvirga alba</name>
    <dbReference type="NCBI Taxonomy" id="2791025"/>
    <lineage>
        <taxon>Bacteria</taxon>
        <taxon>Pseudomonadati</taxon>
        <taxon>Pseudomonadota</taxon>
        <taxon>Alphaproteobacteria</taxon>
        <taxon>Hyphomicrobiales</taxon>
        <taxon>Methylobacteriaceae</taxon>
        <taxon>Microvirga</taxon>
    </lineage>
</organism>
<proteinExistence type="inferred from homology"/>
<name>A0A931BUY0_9HYPH</name>
<keyword evidence="9" id="KW-1185">Reference proteome</keyword>
<dbReference type="PRINTS" id="PR00039">
    <property type="entry name" value="HTHLYSR"/>
</dbReference>
<evidence type="ECO:0000256" key="3">
    <source>
        <dbReference type="ARBA" id="ARBA00023125"/>
    </source>
</evidence>
<dbReference type="InterPro" id="IPR036388">
    <property type="entry name" value="WH-like_DNA-bd_sf"/>
</dbReference>
<feature type="region of interest" description="Disordered" evidence="5">
    <location>
        <begin position="1"/>
        <end position="38"/>
    </location>
</feature>